<sequence length="307" mass="33646">MSRTAADGAGRACTVPVVAQIKLLEEYSDTVFSCQGTLFKVHKAVVCSQSPVIQAAMRSGFQESGNNTLNMDTFTPALVKHFIQFLYSKDYDDVYIPDKDEPQADKKIADQVAEPNGESEFSEWLVSSARSPSLGGKSQQPEVHDPVYQTILVHTRMNAMADYYDVPELATIANMRISAILADASPHKPWIIGLPAIAEVALDIVHNHGLSDILATAIVEHIDTILAMGTLDTSPLMTPFGLELLKKCNAVNQVISKSPLTKSYRTSKHPGRKQVLDRCQICSGRFNCTIEAVIGELVVHCDHCGRY</sequence>
<dbReference type="SUPFAM" id="SSF54695">
    <property type="entry name" value="POZ domain"/>
    <property type="match status" value="1"/>
</dbReference>
<evidence type="ECO:0000259" key="1">
    <source>
        <dbReference type="PROSITE" id="PS50097"/>
    </source>
</evidence>
<dbReference type="InterPro" id="IPR000210">
    <property type="entry name" value="BTB/POZ_dom"/>
</dbReference>
<dbReference type="PROSITE" id="PS50097">
    <property type="entry name" value="BTB"/>
    <property type="match status" value="1"/>
</dbReference>
<evidence type="ECO:0000313" key="2">
    <source>
        <dbReference type="EMBL" id="EGX94301.1"/>
    </source>
</evidence>
<dbReference type="OMA" id="KCNATSQ"/>
<dbReference type="Gene3D" id="3.30.710.10">
    <property type="entry name" value="Potassium Channel Kv1.1, Chain A"/>
    <property type="match status" value="1"/>
</dbReference>
<dbReference type="OrthoDB" id="6359816at2759"/>
<evidence type="ECO:0000313" key="3">
    <source>
        <dbReference type="Proteomes" id="UP000001610"/>
    </source>
</evidence>
<dbReference type="KEGG" id="cmt:CCM_02572"/>
<dbReference type="CDD" id="cd18186">
    <property type="entry name" value="BTB_POZ_ZBTB_KLHL-like"/>
    <property type="match status" value="1"/>
</dbReference>
<dbReference type="STRING" id="983644.G3JAI5"/>
<gene>
    <name evidence="2" type="ORF">CCM_02572</name>
</gene>
<accession>G3JAI5</accession>
<keyword evidence="3" id="KW-1185">Reference proteome</keyword>
<dbReference type="AlphaFoldDB" id="G3JAI5"/>
<dbReference type="InParanoid" id="G3JAI5"/>
<dbReference type="VEuPathDB" id="FungiDB:CCM_02572"/>
<dbReference type="HOGENOM" id="CLU_057752_2_0_1"/>
<dbReference type="Pfam" id="PF00651">
    <property type="entry name" value="BTB"/>
    <property type="match status" value="1"/>
</dbReference>
<dbReference type="EMBL" id="JH126400">
    <property type="protein sequence ID" value="EGX94301.1"/>
    <property type="molecule type" value="Genomic_DNA"/>
</dbReference>
<dbReference type="eggNOG" id="KOG1987">
    <property type="taxonomic scope" value="Eukaryota"/>
</dbReference>
<protein>
    <submittedName>
        <fullName evidence="2">BTB/POZ fold domain containing protein</fullName>
    </submittedName>
</protein>
<reference evidence="2 3" key="1">
    <citation type="journal article" date="2011" name="Genome Biol.">
        <title>Genome sequence of the insect pathogenic fungus Cordyceps militaris, a valued traditional Chinese medicine.</title>
        <authorList>
            <person name="Zheng P."/>
            <person name="Xia Y."/>
            <person name="Xiao G."/>
            <person name="Xiong C."/>
            <person name="Hu X."/>
            <person name="Zhang S."/>
            <person name="Zheng H."/>
            <person name="Huang Y."/>
            <person name="Zhou Y."/>
            <person name="Wang S."/>
            <person name="Zhao G.P."/>
            <person name="Liu X."/>
            <person name="St Leger R.J."/>
            <person name="Wang C."/>
        </authorList>
    </citation>
    <scope>NUCLEOTIDE SEQUENCE [LARGE SCALE GENOMIC DNA]</scope>
    <source>
        <strain evidence="2 3">CM01</strain>
    </source>
</reference>
<proteinExistence type="predicted"/>
<dbReference type="PANTHER" id="PTHR47843:SF5">
    <property type="entry name" value="BTB_POZ DOMAIN PROTEIN"/>
    <property type="match status" value="1"/>
</dbReference>
<organism evidence="2 3">
    <name type="scientific">Cordyceps militaris (strain CM01)</name>
    <name type="common">Caterpillar fungus</name>
    <dbReference type="NCBI Taxonomy" id="983644"/>
    <lineage>
        <taxon>Eukaryota</taxon>
        <taxon>Fungi</taxon>
        <taxon>Dikarya</taxon>
        <taxon>Ascomycota</taxon>
        <taxon>Pezizomycotina</taxon>
        <taxon>Sordariomycetes</taxon>
        <taxon>Hypocreomycetidae</taxon>
        <taxon>Hypocreales</taxon>
        <taxon>Cordycipitaceae</taxon>
        <taxon>Cordyceps</taxon>
    </lineage>
</organism>
<dbReference type="Proteomes" id="UP000001610">
    <property type="component" value="Unassembled WGS sequence"/>
</dbReference>
<name>G3JAI5_CORMM</name>
<feature type="domain" description="BTB" evidence="1">
    <location>
        <begin position="28"/>
        <end position="88"/>
    </location>
</feature>
<dbReference type="SMART" id="SM00225">
    <property type="entry name" value="BTB"/>
    <property type="match status" value="1"/>
</dbReference>
<dbReference type="GeneID" id="18164599"/>
<dbReference type="RefSeq" id="XP_006667787.1">
    <property type="nucleotide sequence ID" value="XM_006667724.1"/>
</dbReference>
<dbReference type="InterPro" id="IPR011333">
    <property type="entry name" value="SKP1/BTB/POZ_sf"/>
</dbReference>
<dbReference type="PANTHER" id="PTHR47843">
    <property type="entry name" value="BTB DOMAIN-CONTAINING PROTEIN-RELATED"/>
    <property type="match status" value="1"/>
</dbReference>